<keyword evidence="6" id="KW-0137">Centromere</keyword>
<dbReference type="CDD" id="cd22647">
    <property type="entry name" value="CTF3_NTD_HEAT"/>
    <property type="match status" value="1"/>
</dbReference>
<dbReference type="GO" id="GO:0005634">
    <property type="term" value="C:nucleus"/>
    <property type="evidence" value="ECO:0007669"/>
    <property type="project" value="UniProtKB-SubCell"/>
</dbReference>
<dbReference type="InterPro" id="IPR012485">
    <property type="entry name" value="CENP-I"/>
</dbReference>
<dbReference type="eggNOG" id="ENOG502QU9H">
    <property type="taxonomic scope" value="Eukaryota"/>
</dbReference>
<evidence type="ECO:0000256" key="3">
    <source>
        <dbReference type="ARBA" id="ARBA00005470"/>
    </source>
</evidence>
<comment type="caution">
    <text evidence="7">The sequence shown here is derived from an EMBL/GenBank/DDBJ whole genome shotgun (WGS) entry which is preliminary data.</text>
</comment>
<dbReference type="PANTHER" id="PTHR48208:SF2">
    <property type="entry name" value="CENTROMERE PROTEIN I"/>
    <property type="match status" value="1"/>
</dbReference>
<dbReference type="PANTHER" id="PTHR48208">
    <property type="entry name" value="CENTROMERE PROTEIN I"/>
    <property type="match status" value="1"/>
</dbReference>
<comment type="subcellular location">
    <subcellularLocation>
        <location evidence="2">Chromosome</location>
        <location evidence="2">Centromere</location>
    </subcellularLocation>
    <subcellularLocation>
        <location evidence="1">Nucleus</location>
    </subcellularLocation>
</comment>
<reference evidence="7" key="1">
    <citation type="journal article" date="2014" name="PLoS Genet.">
        <title>Signature Gene Expression Reveals Novel Clues to the Molecular Mechanisms of Dimorphic Transition in Penicillium marneffei.</title>
        <authorList>
            <person name="Yang E."/>
            <person name="Wang G."/>
            <person name="Cai J."/>
            <person name="Woo P.C."/>
            <person name="Lau S.K."/>
            <person name="Yuen K.-Y."/>
            <person name="Chow W.-N."/>
            <person name="Lin X."/>
        </authorList>
    </citation>
    <scope>NUCLEOTIDE SEQUENCE [LARGE SCALE GENOMIC DNA]</scope>
    <source>
        <strain evidence="7">PM1</strain>
    </source>
</reference>
<name>A0A093XUZ0_TALMA</name>
<dbReference type="EMBL" id="JPOX01000010">
    <property type="protein sequence ID" value="KFX49063.1"/>
    <property type="molecule type" value="Genomic_DNA"/>
</dbReference>
<protein>
    <submittedName>
        <fullName evidence="7">Inner centromere protein mis6</fullName>
    </submittedName>
</protein>
<evidence type="ECO:0000256" key="1">
    <source>
        <dbReference type="ARBA" id="ARBA00004123"/>
    </source>
</evidence>
<proteinExistence type="inferred from homology"/>
<gene>
    <name evidence="7" type="ORF">GQ26_0101030</name>
</gene>
<organism evidence="7">
    <name type="scientific">Talaromyces marneffei PM1</name>
    <dbReference type="NCBI Taxonomy" id="1077442"/>
    <lineage>
        <taxon>Eukaryota</taxon>
        <taxon>Fungi</taxon>
        <taxon>Dikarya</taxon>
        <taxon>Ascomycota</taxon>
        <taxon>Pezizomycotina</taxon>
        <taxon>Eurotiomycetes</taxon>
        <taxon>Eurotiomycetidae</taxon>
        <taxon>Eurotiales</taxon>
        <taxon>Trichocomaceae</taxon>
        <taxon>Talaromyces</taxon>
        <taxon>Talaromyces sect. Talaromyces</taxon>
    </lineage>
</organism>
<evidence type="ECO:0000256" key="2">
    <source>
        <dbReference type="ARBA" id="ARBA00004584"/>
    </source>
</evidence>
<accession>A0A093XUZ0</accession>
<keyword evidence="5" id="KW-0539">Nucleus</keyword>
<dbReference type="GO" id="GO:0000070">
    <property type="term" value="P:mitotic sister chromatid segregation"/>
    <property type="evidence" value="ECO:0007669"/>
    <property type="project" value="TreeGrafter"/>
</dbReference>
<dbReference type="AlphaFoldDB" id="A0A093XUZ0"/>
<evidence type="ECO:0000256" key="4">
    <source>
        <dbReference type="ARBA" id="ARBA00022454"/>
    </source>
</evidence>
<comment type="similarity">
    <text evidence="3">Belongs to the CENP-I/CTF3 family.</text>
</comment>
<dbReference type="HOGENOM" id="CLU_023256_0_0_1"/>
<dbReference type="GO" id="GO:0034080">
    <property type="term" value="P:CENP-A containing chromatin assembly"/>
    <property type="evidence" value="ECO:0007669"/>
    <property type="project" value="TreeGrafter"/>
</dbReference>
<sequence>MSSPIASSVASEQFGDIQAQLRSLRNNVDHLEAVASVPAKQRNTSVKELAGDIASDAYNVGIPTDILEQLVDILTKPNHLDQTTITTLIKNLYPQERVPSTAVTKIVCSLGPTKLKPSPATQTLLLQWLLLVYEFFEEPAILSRLYSVLFNMLDMISLRRPLCHILSLITRRPHVKPFRIQAIMELLRNATDDEKELMGLLRVFKNYYPDIIIGEIGRSKFFFKHPDPEWTARLKQLQDRNLERIQFGNGHNNVFQVVRRGASSKRRKVAGIIPDVQTSRVKPSYTSLEELRDVDGFVERLEKIELPNQIVSMLENRMAHKYMALVGPEVARHRLDDWLDAFLKDEIEMAKLPDSTDSEALRYVLGAVCCYVQSTKILPAAVRSFLDHYLRTWNGQDYRQEILNILKFLPKCSYHDLRSQYLERLDTTVLNYNPSSWTDLLDFYANLIRQWGISLRSDTSSFTNRGFKPLVSLITHVELLLLSLMEIPFTPEADKTGDFRPVTTTILDLYSDLAELYSHASTNGNIRLTVPLAPAVYSLIFTSNLAQISRLSNILSIYKNSFETSLKSQTLQSPAKSAGGFYAPEMVGLYNGYIMDLCNLIWRNRALNREDQNAHGCLIPEVTKKAFVEYINDSNEILKHRRLTRSEGPAFNYALSLMFSLSHHVALANHSAACFATLEERAGITDDKLKLQRPVTQKALEALEKEGGIKLIWAEYRLKMLDWFDGLGSDGIGNLMRSTMKALRKDG</sequence>
<evidence type="ECO:0000256" key="5">
    <source>
        <dbReference type="ARBA" id="ARBA00023242"/>
    </source>
</evidence>
<evidence type="ECO:0000313" key="7">
    <source>
        <dbReference type="EMBL" id="KFX49063.1"/>
    </source>
</evidence>
<dbReference type="GO" id="GO:0000939">
    <property type="term" value="C:inner kinetochore"/>
    <property type="evidence" value="ECO:0007669"/>
    <property type="project" value="TreeGrafter"/>
</dbReference>
<keyword evidence="4" id="KW-0158">Chromosome</keyword>
<dbReference type="Pfam" id="PF07778">
    <property type="entry name" value="CENP-I"/>
    <property type="match status" value="1"/>
</dbReference>
<evidence type="ECO:0000256" key="6">
    <source>
        <dbReference type="ARBA" id="ARBA00023328"/>
    </source>
</evidence>